<dbReference type="Pfam" id="PF12771">
    <property type="entry name" value="SusD-like_2"/>
    <property type="match status" value="1"/>
</dbReference>
<protein>
    <recommendedName>
        <fullName evidence="3">SusD/RagB family nutrient-binding outer membrane lipoprotein</fullName>
    </recommendedName>
</protein>
<dbReference type="InParanoid" id="A0A259U0H3"/>
<sequence>MLHDVEKAQPAFVIEWLGTYSELKMIEAEAALRGGQSGRAYEAYLEAIRSHMAKLGVSSDDAEAYISDTSVGVGAGALSREDIVREKYKIMFLNPEAWVDARRFDYQYAGFTLPANSDLPEFIRRLDYPDTEYTRNGSNIPASSLTGRIWWDR</sequence>
<evidence type="ECO:0008006" key="3">
    <source>
        <dbReference type="Google" id="ProtNLM"/>
    </source>
</evidence>
<proteinExistence type="predicted"/>
<dbReference type="InterPro" id="IPR011990">
    <property type="entry name" value="TPR-like_helical_dom_sf"/>
</dbReference>
<dbReference type="RefSeq" id="WP_143536865.1">
    <property type="nucleotide sequence ID" value="NZ_MQWB01000001.1"/>
</dbReference>
<gene>
    <name evidence="1" type="ORF">BSZ36_11345</name>
</gene>
<accession>A0A259U0H3</accession>
<organism evidence="1 2">
    <name type="scientific">Rubricoccus marinus</name>
    <dbReference type="NCBI Taxonomy" id="716817"/>
    <lineage>
        <taxon>Bacteria</taxon>
        <taxon>Pseudomonadati</taxon>
        <taxon>Rhodothermota</taxon>
        <taxon>Rhodothermia</taxon>
        <taxon>Rhodothermales</taxon>
        <taxon>Rubricoccaceae</taxon>
        <taxon>Rubricoccus</taxon>
    </lineage>
</organism>
<evidence type="ECO:0000313" key="2">
    <source>
        <dbReference type="Proteomes" id="UP000216446"/>
    </source>
</evidence>
<name>A0A259U0H3_9BACT</name>
<evidence type="ECO:0000313" key="1">
    <source>
        <dbReference type="EMBL" id="OZC03525.1"/>
    </source>
</evidence>
<dbReference type="Proteomes" id="UP000216446">
    <property type="component" value="Unassembled WGS sequence"/>
</dbReference>
<keyword evidence="2" id="KW-1185">Reference proteome</keyword>
<reference evidence="1 2" key="1">
    <citation type="submission" date="2016-11" db="EMBL/GenBank/DDBJ databases">
        <title>Study of marine rhodopsin-containing bacteria.</title>
        <authorList>
            <person name="Yoshizawa S."/>
            <person name="Kumagai Y."/>
            <person name="Kogure K."/>
        </authorList>
    </citation>
    <scope>NUCLEOTIDE SEQUENCE [LARGE SCALE GENOMIC DNA]</scope>
    <source>
        <strain evidence="1 2">SG-29</strain>
    </source>
</reference>
<dbReference type="AlphaFoldDB" id="A0A259U0H3"/>
<comment type="caution">
    <text evidence="1">The sequence shown here is derived from an EMBL/GenBank/DDBJ whole genome shotgun (WGS) entry which is preliminary data.</text>
</comment>
<dbReference type="Gene3D" id="1.25.40.390">
    <property type="match status" value="1"/>
</dbReference>
<dbReference type="EMBL" id="MQWB01000001">
    <property type="protein sequence ID" value="OZC03525.1"/>
    <property type="molecule type" value="Genomic_DNA"/>
</dbReference>
<dbReference type="SUPFAM" id="SSF48452">
    <property type="entry name" value="TPR-like"/>
    <property type="match status" value="1"/>
</dbReference>
<dbReference type="InterPro" id="IPR041662">
    <property type="entry name" value="SusD-like_2"/>
</dbReference>
<dbReference type="OrthoDB" id="725917at2"/>